<evidence type="ECO:0000313" key="1">
    <source>
        <dbReference type="EMBL" id="OGN24818.1"/>
    </source>
</evidence>
<reference evidence="1 2" key="1">
    <citation type="journal article" date="2016" name="Nat. Commun.">
        <title>Thousands of microbial genomes shed light on interconnected biogeochemical processes in an aquifer system.</title>
        <authorList>
            <person name="Anantharaman K."/>
            <person name="Brown C.T."/>
            <person name="Hug L.A."/>
            <person name="Sharon I."/>
            <person name="Castelle C.J."/>
            <person name="Probst A.J."/>
            <person name="Thomas B.C."/>
            <person name="Singh A."/>
            <person name="Wilkins M.J."/>
            <person name="Karaoz U."/>
            <person name="Brodie E.L."/>
            <person name="Williams K.H."/>
            <person name="Hubbard S.S."/>
            <person name="Banfield J.F."/>
        </authorList>
    </citation>
    <scope>NUCLEOTIDE SEQUENCE [LARGE SCALE GENOMIC DNA]</scope>
</reference>
<dbReference type="Proteomes" id="UP000178911">
    <property type="component" value="Unassembled WGS sequence"/>
</dbReference>
<protein>
    <submittedName>
        <fullName evidence="1">Uncharacterized protein</fullName>
    </submittedName>
</protein>
<name>A0A1F8GJC4_9BACT</name>
<proteinExistence type="predicted"/>
<accession>A0A1F8GJC4</accession>
<dbReference type="AlphaFoldDB" id="A0A1F8GJC4"/>
<comment type="caution">
    <text evidence="1">The sequence shown here is derived from an EMBL/GenBank/DDBJ whole genome shotgun (WGS) entry which is preliminary data.</text>
</comment>
<organism evidence="1 2">
    <name type="scientific">Candidatus Yanofskybacteria bacterium RIFCSPLOWO2_01_FULL_43_22</name>
    <dbReference type="NCBI Taxonomy" id="1802695"/>
    <lineage>
        <taxon>Bacteria</taxon>
        <taxon>Candidatus Yanofskyibacteriota</taxon>
    </lineage>
</organism>
<dbReference type="EMBL" id="MGKJ01000009">
    <property type="protein sequence ID" value="OGN24818.1"/>
    <property type="molecule type" value="Genomic_DNA"/>
</dbReference>
<evidence type="ECO:0000313" key="2">
    <source>
        <dbReference type="Proteomes" id="UP000178911"/>
    </source>
</evidence>
<sequence length="94" mass="10505">MARIHIWTDDELGHIKGSGAFALAAEFEGTFVEEGGRSDGTMATDTFLSDDVAEEEDRVNRHDPLRRFVPLDEVPSGWASSWDAGSWDKRARPR</sequence>
<gene>
    <name evidence="1" type="ORF">A3A13_04765</name>
</gene>